<dbReference type="InterPro" id="IPR044730">
    <property type="entry name" value="RNase_H-like_dom_plant"/>
</dbReference>
<organism evidence="2 3">
    <name type="scientific">Brassica rapa subsp. trilocularis</name>
    <dbReference type="NCBI Taxonomy" id="1813537"/>
    <lineage>
        <taxon>Eukaryota</taxon>
        <taxon>Viridiplantae</taxon>
        <taxon>Streptophyta</taxon>
        <taxon>Embryophyta</taxon>
        <taxon>Tracheophyta</taxon>
        <taxon>Spermatophyta</taxon>
        <taxon>Magnoliopsida</taxon>
        <taxon>eudicotyledons</taxon>
        <taxon>Gunneridae</taxon>
        <taxon>Pentapetalae</taxon>
        <taxon>rosids</taxon>
        <taxon>malvids</taxon>
        <taxon>Brassicales</taxon>
        <taxon>Brassicaceae</taxon>
        <taxon>Brassiceae</taxon>
        <taxon>Brassica</taxon>
    </lineage>
</organism>
<sequence>MPSEWRNVRKCIIPRLSLVTIHTLRVFTASVQATARIALFGDREWLQAQDPNLKSPKNTQIAGRPPSPSLGTVTCNTDAAWKKETLDAGLAWIFDTSSSPSDGCKFQTRVSSALMAEVLAFRKALSHTHHIGITNIWLRSDSLSLVKTINSISKPMNLYRALSDIKVLSSCMLSSTRSNKEYLLLFSDPARLERIIHKEKCAASIDNKSDPSTDTRELPPIDTSIRTLIDIHPRDMVATCSDERREWRPT</sequence>
<dbReference type="Gene3D" id="3.30.420.10">
    <property type="entry name" value="Ribonuclease H-like superfamily/Ribonuclease H"/>
    <property type="match status" value="1"/>
</dbReference>
<keyword evidence="3" id="KW-1185">Reference proteome</keyword>
<name>A0ABQ7MNV5_BRACM</name>
<evidence type="ECO:0000259" key="1">
    <source>
        <dbReference type="Pfam" id="PF13456"/>
    </source>
</evidence>
<dbReference type="SUPFAM" id="SSF53098">
    <property type="entry name" value="Ribonuclease H-like"/>
    <property type="match status" value="1"/>
</dbReference>
<dbReference type="InterPro" id="IPR012337">
    <property type="entry name" value="RNaseH-like_sf"/>
</dbReference>
<proteinExistence type="predicted"/>
<dbReference type="CDD" id="cd06222">
    <property type="entry name" value="RNase_H_like"/>
    <property type="match status" value="1"/>
</dbReference>
<evidence type="ECO:0000313" key="2">
    <source>
        <dbReference type="EMBL" id="KAG5400395.1"/>
    </source>
</evidence>
<gene>
    <name evidence="2" type="primary">A04p011150.1_BraROA</name>
    <name evidence="2" type="ORF">IGI04_015002</name>
</gene>
<comment type="caution">
    <text evidence="2">The sequence shown here is derived from an EMBL/GenBank/DDBJ whole genome shotgun (WGS) entry which is preliminary data.</text>
</comment>
<dbReference type="PANTHER" id="PTHR47074:SF49">
    <property type="entry name" value="POLYNUCLEOTIDYL TRANSFERASE, RIBONUCLEASE H-LIKE SUPERFAMILY PROTEIN"/>
    <property type="match status" value="1"/>
</dbReference>
<dbReference type="PANTHER" id="PTHR47074">
    <property type="entry name" value="BNAC02G40300D PROTEIN"/>
    <property type="match status" value="1"/>
</dbReference>
<feature type="domain" description="RNase H type-1" evidence="1">
    <location>
        <begin position="76"/>
        <end position="171"/>
    </location>
</feature>
<reference evidence="2 3" key="1">
    <citation type="submission" date="2021-03" db="EMBL/GenBank/DDBJ databases">
        <authorList>
            <person name="King G.J."/>
            <person name="Bancroft I."/>
            <person name="Baten A."/>
            <person name="Bloomfield J."/>
            <person name="Borpatragohain P."/>
            <person name="He Z."/>
            <person name="Irish N."/>
            <person name="Irwin J."/>
            <person name="Liu K."/>
            <person name="Mauleon R.P."/>
            <person name="Moore J."/>
            <person name="Morris R."/>
            <person name="Ostergaard L."/>
            <person name="Wang B."/>
            <person name="Wells R."/>
        </authorList>
    </citation>
    <scope>NUCLEOTIDE SEQUENCE [LARGE SCALE GENOMIC DNA]</scope>
    <source>
        <strain evidence="2">R-o-18</strain>
        <tissue evidence="2">Leaf</tissue>
    </source>
</reference>
<dbReference type="Proteomes" id="UP000823674">
    <property type="component" value="Chromosome A04"/>
</dbReference>
<dbReference type="InterPro" id="IPR002156">
    <property type="entry name" value="RNaseH_domain"/>
</dbReference>
<dbReference type="InterPro" id="IPR052929">
    <property type="entry name" value="RNase_H-like_EbsB-rel"/>
</dbReference>
<dbReference type="InterPro" id="IPR036397">
    <property type="entry name" value="RNaseH_sf"/>
</dbReference>
<dbReference type="EMBL" id="JADBGQ010000004">
    <property type="protein sequence ID" value="KAG5400395.1"/>
    <property type="molecule type" value="Genomic_DNA"/>
</dbReference>
<accession>A0ABQ7MNV5</accession>
<dbReference type="Pfam" id="PF13456">
    <property type="entry name" value="RVT_3"/>
    <property type="match status" value="1"/>
</dbReference>
<evidence type="ECO:0000313" key="3">
    <source>
        <dbReference type="Proteomes" id="UP000823674"/>
    </source>
</evidence>
<protein>
    <recommendedName>
        <fullName evidence="1">RNase H type-1 domain-containing protein</fullName>
    </recommendedName>
</protein>